<dbReference type="Gene3D" id="3.30.300.30">
    <property type="match status" value="1"/>
</dbReference>
<dbReference type="Gene3D" id="3.40.50.12780">
    <property type="entry name" value="N-terminal domain of ligase-like"/>
    <property type="match status" value="1"/>
</dbReference>
<feature type="domain" description="AMP-dependent synthetase/ligase" evidence="1">
    <location>
        <begin position="22"/>
        <end position="367"/>
    </location>
</feature>
<comment type="caution">
    <text evidence="3">The sequence shown here is derived from an EMBL/GenBank/DDBJ whole genome shotgun (WGS) entry which is preliminary data.</text>
</comment>
<dbReference type="Pfam" id="PF13193">
    <property type="entry name" value="AMP-binding_C"/>
    <property type="match status" value="1"/>
</dbReference>
<dbReference type="InterPro" id="IPR042099">
    <property type="entry name" value="ANL_N_sf"/>
</dbReference>
<dbReference type="PANTHER" id="PTHR43201:SF32">
    <property type="entry name" value="2-SUCCINYLBENZOATE--COA LIGASE, CHLOROPLASTIC_PEROXISOMAL"/>
    <property type="match status" value="1"/>
</dbReference>
<dbReference type="InterPro" id="IPR025110">
    <property type="entry name" value="AMP-bd_C"/>
</dbReference>
<dbReference type="InParanoid" id="A0A7X0JQQ3"/>
<reference evidence="3 4" key="1">
    <citation type="submission" date="2020-08" db="EMBL/GenBank/DDBJ databases">
        <title>Genomic Encyclopedia of Type Strains, Phase IV (KMG-IV): sequencing the most valuable type-strain genomes for metagenomic binning, comparative biology and taxonomic classification.</title>
        <authorList>
            <person name="Goeker M."/>
        </authorList>
    </citation>
    <scope>NUCLEOTIDE SEQUENCE [LARGE SCALE GENOMIC DNA]</scope>
    <source>
        <strain evidence="3 4">DSM 22368</strain>
    </source>
</reference>
<gene>
    <name evidence="3" type="ORF">HNR48_000821</name>
</gene>
<accession>A0A7X0JQQ3</accession>
<organism evidence="3 4">
    <name type="scientific">Pseudoteredinibacter isoporae</name>
    <dbReference type="NCBI Taxonomy" id="570281"/>
    <lineage>
        <taxon>Bacteria</taxon>
        <taxon>Pseudomonadati</taxon>
        <taxon>Pseudomonadota</taxon>
        <taxon>Gammaproteobacteria</taxon>
        <taxon>Cellvibrionales</taxon>
        <taxon>Cellvibrionaceae</taxon>
        <taxon>Pseudoteredinibacter</taxon>
    </lineage>
</organism>
<dbReference type="Pfam" id="PF00501">
    <property type="entry name" value="AMP-binding"/>
    <property type="match status" value="1"/>
</dbReference>
<evidence type="ECO:0000313" key="4">
    <source>
        <dbReference type="Proteomes" id="UP000528457"/>
    </source>
</evidence>
<name>A0A7X0JQQ3_9GAMM</name>
<proteinExistence type="predicted"/>
<dbReference type="AlphaFoldDB" id="A0A7X0JQQ3"/>
<keyword evidence="3" id="KW-0436">Ligase</keyword>
<dbReference type="InterPro" id="IPR020845">
    <property type="entry name" value="AMP-binding_CS"/>
</dbReference>
<dbReference type="PROSITE" id="PS00455">
    <property type="entry name" value="AMP_BINDING"/>
    <property type="match status" value="1"/>
</dbReference>
<dbReference type="GO" id="GO:0006631">
    <property type="term" value="P:fatty acid metabolic process"/>
    <property type="evidence" value="ECO:0007669"/>
    <property type="project" value="TreeGrafter"/>
</dbReference>
<evidence type="ECO:0000259" key="2">
    <source>
        <dbReference type="Pfam" id="PF13193"/>
    </source>
</evidence>
<evidence type="ECO:0000313" key="3">
    <source>
        <dbReference type="EMBL" id="MBB6520543.1"/>
    </source>
</evidence>
<dbReference type="SUPFAM" id="SSF56801">
    <property type="entry name" value="Acetyl-CoA synthetase-like"/>
    <property type="match status" value="1"/>
</dbReference>
<feature type="domain" description="AMP-binding enzyme C-terminal" evidence="2">
    <location>
        <begin position="417"/>
        <end position="492"/>
    </location>
</feature>
<sequence length="506" mass="55477">MNSQKKTLPLPVDYVYRGFALNPQAIAATDDRETINYQELKIRSEALAMVLQELAPEPSRIALCAQNHIDHLVSFLAILLAGHCWVPINPKNGAQLNQQLLKKSKPRLVLVDPESEVALAGSEITRIYLRSTSDNSIAILNHKFIGKAFTPVRAKADDIFGIKFTGGTTGEPKGVMQSHANVAAVVENMQALFEFQNSDGNLAVAPLTHGGSHYILPLLAVGGKQILLPQANTDLIREAFRERGASVSFMPPTLIYKIMDCGNDAKVDFNTLRHLTYSAAPMPPERIQQAIQFFGPKLSTVYGQTEAPMTITAMTAEDMVHSDLQGSVGKACLYSDIAIINGDGEQLTVGKSGEIIARGEIIMAGYFEEPEKTCETIREGWLYTGDLGYIDQNGYLFLQGRAKELIISGGFNVYPAEVENVLSEIPGVRESAVFSVDDEYWGERVEAAICLDQAFDLSDEDLSQKLRAELGAVKTPKAFHRLEQLPRNPVGKVVKREVKALIYPGS</sequence>
<dbReference type="RefSeq" id="WP_166850916.1">
    <property type="nucleotide sequence ID" value="NZ_JAAONY010000001.1"/>
</dbReference>
<keyword evidence="4" id="KW-1185">Reference proteome</keyword>
<dbReference type="EMBL" id="JACHHT010000001">
    <property type="protein sequence ID" value="MBB6520543.1"/>
    <property type="molecule type" value="Genomic_DNA"/>
</dbReference>
<dbReference type="InterPro" id="IPR045851">
    <property type="entry name" value="AMP-bd_C_sf"/>
</dbReference>
<dbReference type="Proteomes" id="UP000528457">
    <property type="component" value="Unassembled WGS sequence"/>
</dbReference>
<dbReference type="PANTHER" id="PTHR43201">
    <property type="entry name" value="ACYL-COA SYNTHETASE"/>
    <property type="match status" value="1"/>
</dbReference>
<dbReference type="InterPro" id="IPR000873">
    <property type="entry name" value="AMP-dep_synth/lig_dom"/>
</dbReference>
<evidence type="ECO:0000259" key="1">
    <source>
        <dbReference type="Pfam" id="PF00501"/>
    </source>
</evidence>
<protein>
    <submittedName>
        <fullName evidence="3">Acyl-CoA synthetase (AMP-forming)/AMP-acid ligase II</fullName>
    </submittedName>
</protein>
<dbReference type="GO" id="GO:0031956">
    <property type="term" value="F:medium-chain fatty acid-CoA ligase activity"/>
    <property type="evidence" value="ECO:0007669"/>
    <property type="project" value="TreeGrafter"/>
</dbReference>